<evidence type="ECO:0000256" key="1">
    <source>
        <dbReference type="SAM" id="MobiDB-lite"/>
    </source>
</evidence>
<dbReference type="AlphaFoldDB" id="A0A7J7S5M5"/>
<reference evidence="2 3" key="1">
    <citation type="journal article" date="2020" name="Nature">
        <title>Six reference-quality genomes reveal evolution of bat adaptations.</title>
        <authorList>
            <person name="Jebb D."/>
            <person name="Huang Z."/>
            <person name="Pippel M."/>
            <person name="Hughes G.M."/>
            <person name="Lavrichenko K."/>
            <person name="Devanna P."/>
            <person name="Winkler S."/>
            <person name="Jermiin L.S."/>
            <person name="Skirmuntt E.C."/>
            <person name="Katzourakis A."/>
            <person name="Burkitt-Gray L."/>
            <person name="Ray D.A."/>
            <person name="Sullivan K.A.M."/>
            <person name="Roscito J.G."/>
            <person name="Kirilenko B.M."/>
            <person name="Davalos L.M."/>
            <person name="Corthals A.P."/>
            <person name="Power M.L."/>
            <person name="Jones G."/>
            <person name="Ransome R.D."/>
            <person name="Dechmann D.K.N."/>
            <person name="Locatelli A.G."/>
            <person name="Puechmaille S.J."/>
            <person name="Fedrigo O."/>
            <person name="Jarvis E.D."/>
            <person name="Hiller M."/>
            <person name="Vernes S.C."/>
            <person name="Myers E.W."/>
            <person name="Teeling E.C."/>
        </authorList>
    </citation>
    <scope>NUCLEOTIDE SEQUENCE [LARGE SCALE GENOMIC DNA]</scope>
    <source>
        <strain evidence="2">MPipKuh1</strain>
        <tissue evidence="2">Flight muscle</tissue>
    </source>
</reference>
<proteinExistence type="predicted"/>
<organism evidence="2 3">
    <name type="scientific">Pipistrellus kuhlii</name>
    <name type="common">Kuhl's pipistrelle</name>
    <dbReference type="NCBI Taxonomy" id="59472"/>
    <lineage>
        <taxon>Eukaryota</taxon>
        <taxon>Metazoa</taxon>
        <taxon>Chordata</taxon>
        <taxon>Craniata</taxon>
        <taxon>Vertebrata</taxon>
        <taxon>Euteleostomi</taxon>
        <taxon>Mammalia</taxon>
        <taxon>Eutheria</taxon>
        <taxon>Laurasiatheria</taxon>
        <taxon>Chiroptera</taxon>
        <taxon>Yangochiroptera</taxon>
        <taxon>Vespertilionidae</taxon>
        <taxon>Pipistrellus</taxon>
    </lineage>
</organism>
<name>A0A7J7S5M5_PIPKU</name>
<dbReference type="EMBL" id="JACAGB010000049">
    <property type="protein sequence ID" value="KAF6283604.1"/>
    <property type="molecule type" value="Genomic_DNA"/>
</dbReference>
<comment type="caution">
    <text evidence="2">The sequence shown here is derived from an EMBL/GenBank/DDBJ whole genome shotgun (WGS) entry which is preliminary data.</text>
</comment>
<dbReference type="Proteomes" id="UP000558488">
    <property type="component" value="Unassembled WGS sequence"/>
</dbReference>
<gene>
    <name evidence="2" type="ORF">mPipKuh1_010049</name>
</gene>
<protein>
    <submittedName>
        <fullName evidence="2">Uncharacterized protein</fullName>
    </submittedName>
</protein>
<keyword evidence="3" id="KW-1185">Reference proteome</keyword>
<evidence type="ECO:0000313" key="3">
    <source>
        <dbReference type="Proteomes" id="UP000558488"/>
    </source>
</evidence>
<accession>A0A7J7S5M5</accession>
<feature type="region of interest" description="Disordered" evidence="1">
    <location>
        <begin position="115"/>
        <end position="135"/>
    </location>
</feature>
<evidence type="ECO:0000313" key="2">
    <source>
        <dbReference type="EMBL" id="KAF6283604.1"/>
    </source>
</evidence>
<sequence length="135" mass="14682">MPPLGLLPPTHYHPQSWLGITPSLVQKADQFSSKDTYSCSVDSGSTGSREVKQAGLPGHWDISHPCILNFPLPFESTTLNKPRNCSTISLGLCDLMPQNADCFLSLAVKQPQSRPLEDECASRAKAPLADNPHMP</sequence>